<dbReference type="SUPFAM" id="SSF57850">
    <property type="entry name" value="RING/U-box"/>
    <property type="match status" value="1"/>
</dbReference>
<dbReference type="PROSITE" id="PS50089">
    <property type="entry name" value="ZF_RING_2"/>
    <property type="match status" value="1"/>
</dbReference>
<dbReference type="InterPro" id="IPR006575">
    <property type="entry name" value="RWD_dom"/>
</dbReference>
<feature type="domain" description="RWD" evidence="5">
    <location>
        <begin position="62"/>
        <end position="162"/>
    </location>
</feature>
<name>A0A8W8JD72_MAGGI</name>
<dbReference type="InterPro" id="IPR013083">
    <property type="entry name" value="Znf_RING/FYVE/PHD"/>
</dbReference>
<protein>
    <recommendedName>
        <fullName evidence="8">RING-type domain-containing protein</fullName>
    </recommendedName>
</protein>
<keyword evidence="7" id="KW-1185">Reference proteome</keyword>
<evidence type="ECO:0000259" key="4">
    <source>
        <dbReference type="PROSITE" id="PS50089"/>
    </source>
</evidence>
<dbReference type="PANTHER" id="PTHR40237">
    <property type="entry name" value="LD44813P"/>
    <property type="match status" value="1"/>
</dbReference>
<keyword evidence="1 3" id="KW-0479">Metal-binding</keyword>
<dbReference type="AlphaFoldDB" id="A0A8W8JD72"/>
<dbReference type="InterPro" id="IPR001841">
    <property type="entry name" value="Znf_RING"/>
</dbReference>
<keyword evidence="2" id="KW-0862">Zinc</keyword>
<dbReference type="PROSITE" id="PS50908">
    <property type="entry name" value="RWD"/>
    <property type="match status" value="1"/>
</dbReference>
<accession>A0A8W8JD72</accession>
<evidence type="ECO:0000256" key="1">
    <source>
        <dbReference type="ARBA" id="ARBA00022771"/>
    </source>
</evidence>
<evidence type="ECO:0000256" key="3">
    <source>
        <dbReference type="PROSITE-ProRule" id="PRU00175"/>
    </source>
</evidence>
<evidence type="ECO:0000259" key="5">
    <source>
        <dbReference type="PROSITE" id="PS50908"/>
    </source>
</evidence>
<evidence type="ECO:0000313" key="6">
    <source>
        <dbReference type="EnsemblMetazoa" id="G18377.1:cds"/>
    </source>
</evidence>
<evidence type="ECO:0008006" key="8">
    <source>
        <dbReference type="Google" id="ProtNLM"/>
    </source>
</evidence>
<dbReference type="Proteomes" id="UP000005408">
    <property type="component" value="Unassembled WGS sequence"/>
</dbReference>
<proteinExistence type="predicted"/>
<dbReference type="SMART" id="SM00184">
    <property type="entry name" value="RING"/>
    <property type="match status" value="1"/>
</dbReference>
<reference evidence="6" key="1">
    <citation type="submission" date="2022-08" db="UniProtKB">
        <authorList>
            <consortium name="EnsemblMetazoa"/>
        </authorList>
    </citation>
    <scope>IDENTIFICATION</scope>
    <source>
        <strain evidence="6">05x7-T-G4-1.051#20</strain>
    </source>
</reference>
<organism evidence="6 7">
    <name type="scientific">Magallana gigas</name>
    <name type="common">Pacific oyster</name>
    <name type="synonym">Crassostrea gigas</name>
    <dbReference type="NCBI Taxonomy" id="29159"/>
    <lineage>
        <taxon>Eukaryota</taxon>
        <taxon>Metazoa</taxon>
        <taxon>Spiralia</taxon>
        <taxon>Lophotrochozoa</taxon>
        <taxon>Mollusca</taxon>
        <taxon>Bivalvia</taxon>
        <taxon>Autobranchia</taxon>
        <taxon>Pteriomorphia</taxon>
        <taxon>Ostreida</taxon>
        <taxon>Ostreoidea</taxon>
        <taxon>Ostreidae</taxon>
        <taxon>Magallana</taxon>
    </lineage>
</organism>
<sequence>MEAAILLRSALCLLYPNPTSDSIFRKSEAPSVEGKRRVNSREIVVKFLFLTVMANNREILMSELEQIKQKVPSIEGVTLEACLPEIVRLHIYVDDMRQMTAVMQFLENYPTEPVVVELKSKTLTEKLLDGVVKVCDAEARKYIGQKQVVLMVHFLKQFLIDNPLCIVNDEVGKVKKELLSDEDKCKLMQSSSQILLKIKEEEYYMGFKITVPPDYPAKQIQLEMSENNFPDILKTNFLGQAVEIARQCVQPPLKKKPKEPPFEPKPSLYPVCEYLIEQCIKRYAKEKCPLCNERVLPQKPEDVTKLDKKKRIERVYCGHLYHYFCLYKFMKTPPFTAGKFCPSCGKQIFHDKFKVSAELQEARWAHKQARQRELAEVVDFLE</sequence>
<dbReference type="Gene3D" id="3.30.40.10">
    <property type="entry name" value="Zinc/RING finger domain, C3HC4 (zinc finger)"/>
    <property type="match status" value="1"/>
</dbReference>
<evidence type="ECO:0000313" key="7">
    <source>
        <dbReference type="Proteomes" id="UP000005408"/>
    </source>
</evidence>
<keyword evidence="1 3" id="KW-0863">Zinc-finger</keyword>
<dbReference type="EnsemblMetazoa" id="G18377.1">
    <property type="protein sequence ID" value="G18377.1:cds"/>
    <property type="gene ID" value="G18377"/>
</dbReference>
<evidence type="ECO:0000256" key="2">
    <source>
        <dbReference type="ARBA" id="ARBA00022833"/>
    </source>
</evidence>
<dbReference type="PANTHER" id="PTHR40237:SF1">
    <property type="entry name" value="LD44813P"/>
    <property type="match status" value="1"/>
</dbReference>
<dbReference type="GO" id="GO:0008270">
    <property type="term" value="F:zinc ion binding"/>
    <property type="evidence" value="ECO:0007669"/>
    <property type="project" value="UniProtKB-KW"/>
</dbReference>
<feature type="domain" description="RING-type" evidence="4">
    <location>
        <begin position="288"/>
        <end position="344"/>
    </location>
</feature>